<dbReference type="EMBL" id="LWCA01001594">
    <property type="protein sequence ID" value="OAF64821.1"/>
    <property type="molecule type" value="Genomic_DNA"/>
</dbReference>
<comment type="caution">
    <text evidence="1">The sequence shown here is derived from an EMBL/GenBank/DDBJ whole genome shotgun (WGS) entry which is preliminary data.</text>
</comment>
<dbReference type="Proteomes" id="UP000078046">
    <property type="component" value="Unassembled WGS sequence"/>
</dbReference>
<evidence type="ECO:0000313" key="2">
    <source>
        <dbReference type="Proteomes" id="UP000078046"/>
    </source>
</evidence>
<gene>
    <name evidence="1" type="ORF">A3Q56_07473</name>
</gene>
<proteinExistence type="predicted"/>
<organism evidence="1 2">
    <name type="scientific">Intoshia linei</name>
    <dbReference type="NCBI Taxonomy" id="1819745"/>
    <lineage>
        <taxon>Eukaryota</taxon>
        <taxon>Metazoa</taxon>
        <taxon>Spiralia</taxon>
        <taxon>Lophotrochozoa</taxon>
        <taxon>Mesozoa</taxon>
        <taxon>Orthonectida</taxon>
        <taxon>Rhopaluridae</taxon>
        <taxon>Intoshia</taxon>
    </lineage>
</organism>
<reference evidence="1 2" key="1">
    <citation type="submission" date="2016-04" db="EMBL/GenBank/DDBJ databases">
        <title>The genome of Intoshia linei affirms orthonectids as highly simplified spiralians.</title>
        <authorList>
            <person name="Mikhailov K.V."/>
            <person name="Slusarev G.S."/>
            <person name="Nikitin M.A."/>
            <person name="Logacheva M.D."/>
            <person name="Penin A."/>
            <person name="Aleoshin V."/>
            <person name="Panchin Y.V."/>
        </authorList>
    </citation>
    <scope>NUCLEOTIDE SEQUENCE [LARGE SCALE GENOMIC DNA]</scope>
    <source>
        <strain evidence="1">Intl2013</strain>
        <tissue evidence="1">Whole animal</tissue>
    </source>
</reference>
<accession>A0A177ATX7</accession>
<name>A0A177ATX7_9BILA</name>
<protein>
    <submittedName>
        <fullName evidence="1">Uncharacterized protein</fullName>
    </submittedName>
</protein>
<dbReference type="AlphaFoldDB" id="A0A177ATX7"/>
<sequence length="109" mass="12460">MISLQLFSNQTNNPLNQSDLAINQSFESLPNDVIDGFREFLMDDDNSMPDVDTESECSFEIAESTESSYKQETIKLALDHVQSLIKLSQELDMDSEISFLNDYKNKLKI</sequence>
<keyword evidence="2" id="KW-1185">Reference proteome</keyword>
<evidence type="ECO:0000313" key="1">
    <source>
        <dbReference type="EMBL" id="OAF64821.1"/>
    </source>
</evidence>